<organism evidence="2 3">
    <name type="scientific">Bradyrhizobium sediminis</name>
    <dbReference type="NCBI Taxonomy" id="2840469"/>
    <lineage>
        <taxon>Bacteria</taxon>
        <taxon>Pseudomonadati</taxon>
        <taxon>Pseudomonadota</taxon>
        <taxon>Alphaproteobacteria</taxon>
        <taxon>Hyphomicrobiales</taxon>
        <taxon>Nitrobacteraceae</taxon>
        <taxon>Bradyrhizobium</taxon>
    </lineage>
</organism>
<feature type="transmembrane region" description="Helical" evidence="1">
    <location>
        <begin position="48"/>
        <end position="71"/>
    </location>
</feature>
<dbReference type="Proteomes" id="UP000680839">
    <property type="component" value="Chromosome"/>
</dbReference>
<proteinExistence type="predicted"/>
<protein>
    <submittedName>
        <fullName evidence="2">Uncharacterized protein</fullName>
    </submittedName>
</protein>
<dbReference type="InterPro" id="IPR045708">
    <property type="entry name" value="DUF6064"/>
</dbReference>
<dbReference type="EMBL" id="CP076134">
    <property type="protein sequence ID" value="QWG15379.1"/>
    <property type="molecule type" value="Genomic_DNA"/>
</dbReference>
<feature type="transmembrane region" description="Helical" evidence="1">
    <location>
        <begin position="108"/>
        <end position="127"/>
    </location>
</feature>
<keyword evidence="1" id="KW-1133">Transmembrane helix</keyword>
<feature type="transmembrane region" description="Helical" evidence="1">
    <location>
        <begin position="191"/>
        <end position="207"/>
    </location>
</feature>
<gene>
    <name evidence="2" type="ORF">KMZ29_12365</name>
</gene>
<evidence type="ECO:0000313" key="3">
    <source>
        <dbReference type="Proteomes" id="UP000680839"/>
    </source>
</evidence>
<feature type="transmembrane region" description="Helical" evidence="1">
    <location>
        <begin position="20"/>
        <end position="41"/>
    </location>
</feature>
<dbReference type="AlphaFoldDB" id="A0A975NJS3"/>
<keyword evidence="1" id="KW-0472">Membrane</keyword>
<evidence type="ECO:0000313" key="2">
    <source>
        <dbReference type="EMBL" id="QWG15379.1"/>
    </source>
</evidence>
<feature type="transmembrane region" description="Helical" evidence="1">
    <location>
        <begin position="139"/>
        <end position="160"/>
    </location>
</feature>
<name>A0A975NJS3_9BRAD</name>
<feature type="transmembrane region" description="Helical" evidence="1">
    <location>
        <begin position="77"/>
        <end position="96"/>
    </location>
</feature>
<accession>A0A975NJS3</accession>
<dbReference type="Pfam" id="PF19540">
    <property type="entry name" value="DUF6064"/>
    <property type="match status" value="1"/>
</dbReference>
<reference evidence="2" key="1">
    <citation type="submission" date="2021-06" db="EMBL/GenBank/DDBJ databases">
        <title>Bradyrhizobium sp. S2-20-1 Genome sequencing.</title>
        <authorList>
            <person name="Jin L."/>
        </authorList>
    </citation>
    <scope>NUCLEOTIDE SEQUENCE</scope>
    <source>
        <strain evidence="2">S2-20-1</strain>
    </source>
</reference>
<evidence type="ECO:0000256" key="1">
    <source>
        <dbReference type="SAM" id="Phobius"/>
    </source>
</evidence>
<keyword evidence="1" id="KW-0812">Transmembrane</keyword>
<dbReference type="RefSeq" id="WP_215623899.1">
    <property type="nucleotide sequence ID" value="NZ_CP076134.1"/>
</dbReference>
<feature type="transmembrane region" description="Helical" evidence="1">
    <location>
        <begin position="167"/>
        <end position="185"/>
    </location>
</feature>
<sequence length="233" mass="25357">MLPFTPEQFLIVFVNYNHAIWPIQIAAYLLGGIAVTSLFLTTPASDRVIAGILAAMWLWTGFFYHGIWFAVINKAAYVFAALFMVQGCYFIYAGVYRHQLRFGLRRGLAAWAGAAFVAYAAAVYPLIGVATGHPYPAMPMFGVTPCPVTIFTFGMLLLTVGPVLRGLLVIPVVWSLIGGSAAILLNVPQDWLLLLSGCIAVPLMVVCDRRAIQGVIPTARNFDSFGIPKSVKL</sequence>